<evidence type="ECO:0000256" key="1">
    <source>
        <dbReference type="SAM" id="MobiDB-lite"/>
    </source>
</evidence>
<gene>
    <name evidence="4" type="primary">LOC120250584</name>
</gene>
<evidence type="ECO:0000313" key="4">
    <source>
        <dbReference type="RefSeq" id="XP_039115345.1"/>
    </source>
</evidence>
<name>A0AB40AK80_DIOCR</name>
<feature type="compositionally biased region" description="Polar residues" evidence="1">
    <location>
        <begin position="395"/>
        <end position="413"/>
    </location>
</feature>
<evidence type="ECO:0000259" key="2">
    <source>
        <dbReference type="Pfam" id="PF25896"/>
    </source>
</evidence>
<dbReference type="Pfam" id="PF25896">
    <property type="entry name" value="HTH_AT3G52170"/>
    <property type="match status" value="1"/>
</dbReference>
<dbReference type="GeneID" id="120250584"/>
<dbReference type="PANTHER" id="PTHR34568">
    <property type="entry name" value="RRM DOMAIN-CONTAINING PROTEIN"/>
    <property type="match status" value="1"/>
</dbReference>
<dbReference type="InterPro" id="IPR058942">
    <property type="entry name" value="AT3G52170-like"/>
</dbReference>
<sequence>MQAVKVSCLAQTFALAKISNSRERKPRSRKTREERKVMVESFVKKYQNSNNGSFPSLNLTHKEVGGSFYTIREIVRELIQENRVLGPGSPTSKVLKLESGSEDDEVEPFLMDLPSDMCTSTIGHAIKQKQKQLLEEHHARTEISEPQETFSSHNEISFSEDRSNDTSNYVEENSFTDTHLNAIVADDIADPVEPSVETADILKNSENIEAEHPASPSVSAMSSLGAFLVNGNDGTSNLAKPPDTSLENDVPMIMGKDSLPENKIPEDSLPESKLATSSSIGSISNKISNKLLDPSVSIAVEVFPIPSSAKANNLNRRFIEMECAKEEEVPLPDVKDPVINGSGSTENQPINKEEPAIQMSPESGVFEPSASRTTKIEPKSLVTDNPSFSDEPISPQVNDAPQVQGSDISYSSRKSTEKDIRDSKPSEINPLWSAITAFVTAVFKFLS</sequence>
<dbReference type="AlphaFoldDB" id="A0AB40AK80"/>
<accession>A0AB40AK80</accession>
<dbReference type="RefSeq" id="XP_039115345.1">
    <property type="nucleotide sequence ID" value="XM_039259411.1"/>
</dbReference>
<feature type="domain" description="AT3G52170-like helix-turn-helix" evidence="2">
    <location>
        <begin position="31"/>
        <end position="79"/>
    </location>
</feature>
<feature type="compositionally biased region" description="Basic and acidic residues" evidence="1">
    <location>
        <begin position="414"/>
        <end position="425"/>
    </location>
</feature>
<feature type="region of interest" description="Disordered" evidence="1">
    <location>
        <begin position="139"/>
        <end position="168"/>
    </location>
</feature>
<protein>
    <submittedName>
        <fullName evidence="4">Uncharacterized protein LOC120250584</fullName>
    </submittedName>
</protein>
<organism evidence="3 4">
    <name type="scientific">Dioscorea cayennensis subsp. rotundata</name>
    <name type="common">White Guinea yam</name>
    <name type="synonym">Dioscorea rotundata</name>
    <dbReference type="NCBI Taxonomy" id="55577"/>
    <lineage>
        <taxon>Eukaryota</taxon>
        <taxon>Viridiplantae</taxon>
        <taxon>Streptophyta</taxon>
        <taxon>Embryophyta</taxon>
        <taxon>Tracheophyta</taxon>
        <taxon>Spermatophyta</taxon>
        <taxon>Magnoliopsida</taxon>
        <taxon>Liliopsida</taxon>
        <taxon>Dioscoreales</taxon>
        <taxon>Dioscoreaceae</taxon>
        <taxon>Dioscorea</taxon>
    </lineage>
</organism>
<dbReference type="PANTHER" id="PTHR34568:SF1">
    <property type="entry name" value="DNA BINDING PROTEIN"/>
    <property type="match status" value="1"/>
</dbReference>
<feature type="compositionally biased region" description="Polar residues" evidence="1">
    <location>
        <begin position="341"/>
        <end position="350"/>
    </location>
</feature>
<reference evidence="4" key="1">
    <citation type="submission" date="2025-08" db="UniProtKB">
        <authorList>
            <consortium name="RefSeq"/>
        </authorList>
    </citation>
    <scope>IDENTIFICATION</scope>
</reference>
<feature type="region of interest" description="Disordered" evidence="1">
    <location>
        <begin position="333"/>
        <end position="426"/>
    </location>
</feature>
<dbReference type="InterPro" id="IPR058941">
    <property type="entry name" value="HTH_AT3G52170-like"/>
</dbReference>
<feature type="compositionally biased region" description="Polar residues" evidence="1">
    <location>
        <begin position="144"/>
        <end position="157"/>
    </location>
</feature>
<keyword evidence="3" id="KW-1185">Reference proteome</keyword>
<evidence type="ECO:0000313" key="3">
    <source>
        <dbReference type="Proteomes" id="UP001515500"/>
    </source>
</evidence>
<dbReference type="Proteomes" id="UP001515500">
    <property type="component" value="Chromosome 19"/>
</dbReference>
<proteinExistence type="predicted"/>